<dbReference type="EMBL" id="CP138858">
    <property type="protein sequence ID" value="WPJ97281.1"/>
    <property type="molecule type" value="Genomic_DNA"/>
</dbReference>
<keyword evidence="2" id="KW-0812">Transmembrane</keyword>
<organism evidence="3 4">
    <name type="scientific">Coraliomargarita algicola</name>
    <dbReference type="NCBI Taxonomy" id="3092156"/>
    <lineage>
        <taxon>Bacteria</taxon>
        <taxon>Pseudomonadati</taxon>
        <taxon>Verrucomicrobiota</taxon>
        <taxon>Opitutia</taxon>
        <taxon>Puniceicoccales</taxon>
        <taxon>Coraliomargaritaceae</taxon>
        <taxon>Coraliomargarita</taxon>
    </lineage>
</organism>
<evidence type="ECO:0000313" key="3">
    <source>
        <dbReference type="EMBL" id="WPJ97281.1"/>
    </source>
</evidence>
<dbReference type="RefSeq" id="WP_319834126.1">
    <property type="nucleotide sequence ID" value="NZ_CP138858.1"/>
</dbReference>
<accession>A0ABZ0RQ83</accession>
<evidence type="ECO:0008006" key="5">
    <source>
        <dbReference type="Google" id="ProtNLM"/>
    </source>
</evidence>
<keyword evidence="2" id="KW-1133">Transmembrane helix</keyword>
<gene>
    <name evidence="3" type="ORF">SH580_06115</name>
</gene>
<dbReference type="Proteomes" id="UP001324993">
    <property type="component" value="Chromosome"/>
</dbReference>
<keyword evidence="2" id="KW-0472">Membrane</keyword>
<feature type="region of interest" description="Disordered" evidence="1">
    <location>
        <begin position="130"/>
        <end position="149"/>
    </location>
</feature>
<protein>
    <recommendedName>
        <fullName evidence="5">Tfp pilus assembly protein PilX</fullName>
    </recommendedName>
</protein>
<keyword evidence="4" id="KW-1185">Reference proteome</keyword>
<evidence type="ECO:0000256" key="2">
    <source>
        <dbReference type="SAM" id="Phobius"/>
    </source>
</evidence>
<name>A0ABZ0RQ83_9BACT</name>
<evidence type="ECO:0000313" key="4">
    <source>
        <dbReference type="Proteomes" id="UP001324993"/>
    </source>
</evidence>
<sequence length="1290" mass="138297">MLKVFVNGALSSVARCFSPRLVRYPQLTIGTAAEARSYTTMKSTRNSGFAIVIALSLMAFVLLLLLSITTLVQVESQSAQTHKHRLEAEQAALLSLNIAIGKLQEVAGPDQRVTAAAAILGDANNAHVSTNPDGSSATGASVSPVAGQSSWTGVWKSDTVSTDTASYSPKAPNERELVGWLVSSANDTTGQFELPTTLDDVATDVNTNDPSDLVVLSTRATADANGNKTYVQVEKVRVDATDGGTTAFAFAVEDESLKADLSWNELAPSNLSAERYQASRLTAAPGPDYGALNGSGATGPFDTITYPLSSDSTTLIADGILKLSDVESITSTMTNGVDAAAWLQDAQANVTWGSRGVMADVKLGGLRRDLSLAFEMDGEADVSATSFPTLFSAQDGEFVGGSDRLASPQLAKGMRGVYERFLYRDTSSSGSLFSSDIANSYVSPHWASVRGPTWWALRDYANLYKRLEGSSGNYTMNARAHYPNLSVRNIDSSFDLNHTLGELCRTEKTLVDRSNSGRNAWNCEMSMDLRYIYRPARSNYAPVLLGSVCYYSLKNNAGFLELIADPVFYLWNPYNRTIKADTFAVCMEKGFSGTLKFEVKAADGSTKNTYGPRNFSAYVGSSGASYNITYLLSNLTLAPGEVVSASPPPGDTNKNSGLVIGGGPTNTSGLTIRRFPIGNNKSPSFETVPLAPGDTVTATLGVGSAYFAWSNRTHTGLPPSGVTAANQLSNRNNWGDQIQAIDFWVPLLPSTLSYDSYYDIELAPDGVTFSDSELSLKSPFGATAYLALPADSTMPVEILTQFNPASLGGNERSFNRRCDPNYTFRARCMDGGFNTLIDEMGFDFPPNIRNAYWGTSFEDYGSTHLPTNDIPSSPLFSMAQFSHAALTTKTSEAFHAVGNSWASVLIEPVSPYGKLEDGDNAGEVTAADASWLLNDALFDRYYLSGIAPDYSISSTGYSATGTLRDTLTKFFSADYRSANANPVLRPYLPEGTTVAEVIDQLDDTTNGKGYLKMGAYSLIDGQFNVNSTSVEAWAALLRANRNLDVDYAGSGSDTTNGVPFPAGPTPAFDSGAGNYWSGLSRLDDGQIQDLAEAIVDQVKLRGPFMSLSDFVNHRVGGSSATDVHYMGALQAAIEASGINSSVQSGAGGVEPDYTSSIFAEYFPDPLPNGDRKTTTGIPGDITQANLLLPLAPRLSARSDTFRVRAYGERRSLDGGTILSKAICEAVLQRVPEYVDPDTDAANNEPWDQELANPLSYTATASASSLNALNSQFGRRFKIVSFRWLSPEELN</sequence>
<reference evidence="3 4" key="1">
    <citation type="submission" date="2023-11" db="EMBL/GenBank/DDBJ databases">
        <title>Coraliomargarita sp. nov., isolated from marine algae.</title>
        <authorList>
            <person name="Lee J.K."/>
            <person name="Baek J.H."/>
            <person name="Kim J.M."/>
            <person name="Choi D.G."/>
            <person name="Jeon C.O."/>
        </authorList>
    </citation>
    <scope>NUCLEOTIDE SEQUENCE [LARGE SCALE GENOMIC DNA]</scope>
    <source>
        <strain evidence="3 4">J2-16</strain>
    </source>
</reference>
<proteinExistence type="predicted"/>
<feature type="transmembrane region" description="Helical" evidence="2">
    <location>
        <begin position="49"/>
        <end position="72"/>
    </location>
</feature>
<evidence type="ECO:0000256" key="1">
    <source>
        <dbReference type="SAM" id="MobiDB-lite"/>
    </source>
</evidence>